<gene>
    <name evidence="1" type="ORF">EII28_11620</name>
</gene>
<dbReference type="PROSITE" id="PS51257">
    <property type="entry name" value="PROKAR_LIPOPROTEIN"/>
    <property type="match status" value="1"/>
</dbReference>
<reference evidence="1" key="1">
    <citation type="submission" date="2018-11" db="EMBL/GenBank/DDBJ databases">
        <title>Genomes From Bacteria Associated with the Canine Oral Cavity: a Test Case for Automated Genome-Based Taxonomic Assignment.</title>
        <authorList>
            <person name="Coil D.A."/>
            <person name="Jospin G."/>
            <person name="Darling A.E."/>
            <person name="Wallis C."/>
            <person name="Davis I.J."/>
            <person name="Harris S."/>
            <person name="Eisen J.A."/>
            <person name="Holcombe L.J."/>
            <person name="O'Flynn C."/>
        </authorList>
    </citation>
    <scope>NUCLEOTIDE SEQUENCE [LARGE SCALE GENOMIC DNA]</scope>
    <source>
        <strain evidence="1">OH5060</strain>
    </source>
</reference>
<dbReference type="EMBL" id="RQZD01000039">
    <property type="protein sequence ID" value="RRD34746.1"/>
    <property type="molecule type" value="Genomic_DNA"/>
</dbReference>
<dbReference type="AlphaFoldDB" id="A0A3P1VMF5"/>
<name>A0A3P1VMF5_FUSNU</name>
<proteinExistence type="predicted"/>
<evidence type="ECO:0008006" key="2">
    <source>
        <dbReference type="Google" id="ProtNLM"/>
    </source>
</evidence>
<evidence type="ECO:0000313" key="1">
    <source>
        <dbReference type="EMBL" id="RRD34746.1"/>
    </source>
</evidence>
<protein>
    <recommendedName>
        <fullName evidence="2">Lipoprotein</fullName>
    </recommendedName>
</protein>
<organism evidence="1">
    <name type="scientific">Fusobacterium nucleatum</name>
    <dbReference type="NCBI Taxonomy" id="851"/>
    <lineage>
        <taxon>Bacteria</taxon>
        <taxon>Fusobacteriati</taxon>
        <taxon>Fusobacteriota</taxon>
        <taxon>Fusobacteriia</taxon>
        <taxon>Fusobacteriales</taxon>
        <taxon>Fusobacteriaceae</taxon>
        <taxon>Fusobacterium</taxon>
    </lineage>
</organism>
<accession>A0A3P1VMF5</accession>
<sequence>MKKLIMLIVLGIMMIGCGKGDNWYKAPYAKETIMAEGKIDETQITADNVQITVMFAPREFENDPNGLPNLLYFFETRMKNNNIVEMIITNNFKFDKLNELLKNYDYVIVPYTEEEYNKMLDDVNIKDNPKLKDETDLYMFKLVPKKYIK</sequence>
<comment type="caution">
    <text evidence="1">The sequence shown here is derived from an EMBL/GenBank/DDBJ whole genome shotgun (WGS) entry which is preliminary data.</text>
</comment>